<evidence type="ECO:0000313" key="7">
    <source>
        <dbReference type="EMBL" id="KAK3091646.1"/>
    </source>
</evidence>
<evidence type="ECO:0000256" key="1">
    <source>
        <dbReference type="ARBA" id="ARBA00005964"/>
    </source>
</evidence>
<dbReference type="Proteomes" id="UP001186944">
    <property type="component" value="Unassembled WGS sequence"/>
</dbReference>
<dbReference type="AlphaFoldDB" id="A0AA89BRQ8"/>
<keyword evidence="5" id="KW-0472">Membrane</keyword>
<evidence type="ECO:0000256" key="4">
    <source>
        <dbReference type="RuleBase" id="RU361235"/>
    </source>
</evidence>
<comment type="similarity">
    <text evidence="1 4">Belongs to the type-B carboxylesterase/lipase family.</text>
</comment>
<feature type="signal peptide" evidence="4">
    <location>
        <begin position="1"/>
        <end position="28"/>
    </location>
</feature>
<keyword evidence="5" id="KW-1133">Transmembrane helix</keyword>
<evidence type="ECO:0000256" key="3">
    <source>
        <dbReference type="ARBA" id="ARBA00022801"/>
    </source>
</evidence>
<dbReference type="Pfam" id="PF00135">
    <property type="entry name" value="COesterase"/>
    <property type="match status" value="1"/>
</dbReference>
<gene>
    <name evidence="7" type="ORF">FSP39_021543</name>
</gene>
<evidence type="ECO:0000256" key="5">
    <source>
        <dbReference type="SAM" id="Phobius"/>
    </source>
</evidence>
<keyword evidence="5" id="KW-0812">Transmembrane</keyword>
<name>A0AA89BRQ8_PINIB</name>
<dbReference type="PANTHER" id="PTHR43903">
    <property type="entry name" value="NEUROLIGIN"/>
    <property type="match status" value="1"/>
</dbReference>
<proteinExistence type="inferred from homology"/>
<keyword evidence="2 4" id="KW-0732">Signal</keyword>
<keyword evidence="3 4" id="KW-0378">Hydrolase</keyword>
<dbReference type="InterPro" id="IPR051093">
    <property type="entry name" value="Neuroligin/BSAL"/>
</dbReference>
<dbReference type="PROSITE" id="PS00122">
    <property type="entry name" value="CARBOXYLESTERASE_B_1"/>
    <property type="match status" value="1"/>
</dbReference>
<accession>A0AA89BRQ8</accession>
<keyword evidence="8" id="KW-1185">Reference proteome</keyword>
<dbReference type="InterPro" id="IPR029058">
    <property type="entry name" value="AB_hydrolase_fold"/>
</dbReference>
<evidence type="ECO:0000256" key="2">
    <source>
        <dbReference type="ARBA" id="ARBA00022729"/>
    </source>
</evidence>
<dbReference type="EC" id="3.1.1.-" evidence="4"/>
<dbReference type="InterPro" id="IPR019819">
    <property type="entry name" value="Carboxylesterase_B_CS"/>
</dbReference>
<dbReference type="InterPro" id="IPR002018">
    <property type="entry name" value="CarbesteraseB"/>
</dbReference>
<evidence type="ECO:0000313" key="8">
    <source>
        <dbReference type="Proteomes" id="UP001186944"/>
    </source>
</evidence>
<dbReference type="InterPro" id="IPR019826">
    <property type="entry name" value="Carboxylesterase_B_AS"/>
</dbReference>
<evidence type="ECO:0000259" key="6">
    <source>
        <dbReference type="Pfam" id="PF00135"/>
    </source>
</evidence>
<dbReference type="SUPFAM" id="SSF53474">
    <property type="entry name" value="alpha/beta-Hydrolases"/>
    <property type="match status" value="1"/>
</dbReference>
<comment type="caution">
    <text evidence="7">The sequence shown here is derived from an EMBL/GenBank/DDBJ whole genome shotgun (WGS) entry which is preliminary data.</text>
</comment>
<feature type="domain" description="Carboxylesterase type B" evidence="6">
    <location>
        <begin position="36"/>
        <end position="549"/>
    </location>
</feature>
<feature type="transmembrane region" description="Helical" evidence="5">
    <location>
        <begin position="584"/>
        <end position="604"/>
    </location>
</feature>
<dbReference type="Gene3D" id="3.40.50.1820">
    <property type="entry name" value="alpha/beta hydrolase"/>
    <property type="match status" value="1"/>
</dbReference>
<organism evidence="7 8">
    <name type="scientific">Pinctada imbricata</name>
    <name type="common">Atlantic pearl-oyster</name>
    <name type="synonym">Pinctada martensii</name>
    <dbReference type="NCBI Taxonomy" id="66713"/>
    <lineage>
        <taxon>Eukaryota</taxon>
        <taxon>Metazoa</taxon>
        <taxon>Spiralia</taxon>
        <taxon>Lophotrochozoa</taxon>
        <taxon>Mollusca</taxon>
        <taxon>Bivalvia</taxon>
        <taxon>Autobranchia</taxon>
        <taxon>Pteriomorphia</taxon>
        <taxon>Pterioida</taxon>
        <taxon>Pterioidea</taxon>
        <taxon>Pteriidae</taxon>
        <taxon>Pinctada</taxon>
    </lineage>
</organism>
<dbReference type="PROSITE" id="PS00941">
    <property type="entry name" value="CARBOXYLESTERASE_B_2"/>
    <property type="match status" value="1"/>
</dbReference>
<feature type="chain" id="PRO_5041517555" description="Carboxylic ester hydrolase" evidence="4">
    <location>
        <begin position="29"/>
        <end position="645"/>
    </location>
</feature>
<dbReference type="EMBL" id="VSWD01000010">
    <property type="protein sequence ID" value="KAK3091646.1"/>
    <property type="molecule type" value="Genomic_DNA"/>
</dbReference>
<protein>
    <recommendedName>
        <fullName evidence="4">Carboxylic ester hydrolase</fullName>
        <ecNumber evidence="4">3.1.1.-</ecNumber>
    </recommendedName>
</protein>
<sequence length="645" mass="73020">MLGIGQRFRMLTFRLMVTLMTNIYVCKCENYVTKVTRYGRITGISDEVYSGKYVEKYLGIPYAEPPIGHLRLEPPVPVRPWNDEILRTTELPPACPQPAEGVYYIEYHVPGFNSTSEDCLYLNIYTPRNHRTASLPVLFFVHGGSYFNGMGGMFDGAAMAAEGTVVVTMNYRLGPLGFLSAGDSKIPGNYGMLDQVAALRWVKDNIGDFGGDPHRVTIDGHSAGGCSAGLLMMSPMTKGLFRKVIIQSGSPLAHWSVTRRNQGPDVHFKVFASSLGCLSNNSLQIKRCLQGISTENMHRHISQNYVTSPSLSPQFRPVVDGHFLTDTPEWLMEHGDFTVEQVLTGATQDEGLMAAMPLIEAFGGSDNGIRQLLTLMYCFRGDLPDIPNIVDVVLDLYTSWPFLDMKDAVEKIFSEIVGDYFITAPTHRMAQILTSRNISVYVYNYEYKSIFAQWKGVIHGSELFYLSGFPLTGHTNFRYDERDKKTANVLLRLWSSFLKTGVPTLQPHREFSMRPYSPLRPQYVRIYQGNSHPYLEHALNFKTTKTDFWNRRVPSLMQKHKSTGEYPYSEVVTKNYVITGPDSWALIATCICLSVLVVFFLVGYCKMRKRIQKLTRQSSTHVITDINKKDYLLKKDNSKYPRVNI</sequence>
<dbReference type="GO" id="GO:0016787">
    <property type="term" value="F:hydrolase activity"/>
    <property type="evidence" value="ECO:0007669"/>
    <property type="project" value="UniProtKB-KW"/>
</dbReference>
<reference evidence="7" key="1">
    <citation type="submission" date="2019-08" db="EMBL/GenBank/DDBJ databases">
        <title>The improved chromosome-level genome for the pearl oyster Pinctada fucata martensii using PacBio sequencing and Hi-C.</title>
        <authorList>
            <person name="Zheng Z."/>
        </authorList>
    </citation>
    <scope>NUCLEOTIDE SEQUENCE</scope>
    <source>
        <strain evidence="7">ZZ-2019</strain>
        <tissue evidence="7">Adductor muscle</tissue>
    </source>
</reference>